<evidence type="ECO:0000256" key="5">
    <source>
        <dbReference type="ARBA" id="ARBA00022884"/>
    </source>
</evidence>
<comment type="similarity">
    <text evidence="7">Belongs to the DEAD box helicase family.</text>
</comment>
<keyword evidence="13" id="KW-1185">Reference proteome</keyword>
<evidence type="ECO:0000256" key="8">
    <source>
        <dbReference type="RuleBase" id="RU365068"/>
    </source>
</evidence>
<dbReference type="EC" id="3.6.4.13" evidence="8"/>
<evidence type="ECO:0000259" key="10">
    <source>
        <dbReference type="PROSITE" id="PS51192"/>
    </source>
</evidence>
<accession>A0ABR4GI76</accession>
<dbReference type="InterPro" id="IPR014001">
    <property type="entry name" value="Helicase_ATP-bd"/>
</dbReference>
<dbReference type="PROSITE" id="PS51194">
    <property type="entry name" value="HELICASE_CTER"/>
    <property type="match status" value="1"/>
</dbReference>
<dbReference type="SUPFAM" id="SSF52540">
    <property type="entry name" value="P-loop containing nucleoside triphosphate hydrolases"/>
    <property type="match status" value="2"/>
</dbReference>
<sequence>MLGAFRRSAVSQALRFSTRAASARSTPQRFQLLSSSISAPSYAPRSLFHSSSLLFNSQVAAETDVGEVGQDQVSSRFSELAEKNLVEPSIIRTLTEKMRIETMTDVQRETIPLSVRGDDVLAQAKTGTGKTIAFLIPVLQKLLNDPSVKRVSRGRRFQKSPPDIRAIIISPTRELAEQIAVEAGRLAQGSGLVIQTAVGGTQKRLKLQQVQREGCHILVATPGRLRDILSDEFSGVDAPKLSTLVLDEADRLLDEGFGPEITEIIQHWLPNPVEVPRQTLMFSATMAHEVMGMVRKTMKPEFSFVKTVRDDETPTHIRVPQKVVLLEGFENILPAVLQLAKRAYATRETSERPFKAIVYFNSTKEVNVAYETFDRLLSNPEDQRSGHPLGRMFIGEISSQLSQAARTRVADGFRRVKSGILFSSDVTARGMDFPDVTHVIQIGLPKKREDYIHRLGRTARANKTGEGWIFIHPAEKNAFRRTLNGIPVELDTSSLPVATLDLTMDLETVRTSRPDDYEIVEQINASITQIPSADRARAHQNKLLDCASTFDNKAMLPEAGDRLALHGLKLKSVPEISPALAQKLGLSKRDGFRIRDGGFGGRRDGGFGGRRDGGFGGRREGGFGGRRDGGFGGRRDGASGGRRDGGYGARRDGGYGGRREGRAGRDQDPFRGYPSRERVDEWV</sequence>
<feature type="domain" description="Helicase C-terminal" evidence="11">
    <location>
        <begin position="338"/>
        <end position="503"/>
    </location>
</feature>
<keyword evidence="4 7" id="KW-0067">ATP-binding</keyword>
<keyword evidence="3 7" id="KW-0347">Helicase</keyword>
<feature type="domain" description="Helicase ATP-binding" evidence="10">
    <location>
        <begin position="111"/>
        <end position="304"/>
    </location>
</feature>
<dbReference type="InterPro" id="IPR001650">
    <property type="entry name" value="Helicase_C-like"/>
</dbReference>
<comment type="catalytic activity">
    <reaction evidence="6 8">
        <text>ATP + H2O = ADP + phosphate + H(+)</text>
        <dbReference type="Rhea" id="RHEA:13065"/>
        <dbReference type="ChEBI" id="CHEBI:15377"/>
        <dbReference type="ChEBI" id="CHEBI:15378"/>
        <dbReference type="ChEBI" id="CHEBI:30616"/>
        <dbReference type="ChEBI" id="CHEBI:43474"/>
        <dbReference type="ChEBI" id="CHEBI:456216"/>
        <dbReference type="EC" id="3.6.4.13"/>
    </reaction>
</comment>
<dbReference type="GO" id="GO:0016787">
    <property type="term" value="F:hydrolase activity"/>
    <property type="evidence" value="ECO:0007669"/>
    <property type="project" value="UniProtKB-KW"/>
</dbReference>
<keyword evidence="1 7" id="KW-0547">Nucleotide-binding</keyword>
<dbReference type="CDD" id="cd18787">
    <property type="entry name" value="SF2_C_DEAD"/>
    <property type="match status" value="1"/>
</dbReference>
<evidence type="ECO:0000256" key="1">
    <source>
        <dbReference type="ARBA" id="ARBA00022741"/>
    </source>
</evidence>
<reference evidence="12 13" key="1">
    <citation type="submission" date="2024-07" db="EMBL/GenBank/DDBJ databases">
        <title>Section-level genome sequencing and comparative genomics of Aspergillus sections Usti and Cavernicolus.</title>
        <authorList>
            <consortium name="Lawrence Berkeley National Laboratory"/>
            <person name="Nybo J.L."/>
            <person name="Vesth T.C."/>
            <person name="Theobald S."/>
            <person name="Frisvad J.C."/>
            <person name="Larsen T.O."/>
            <person name="Kjaerboelling I."/>
            <person name="Rothschild-Mancinelli K."/>
            <person name="Lyhne E.K."/>
            <person name="Kogle M.E."/>
            <person name="Barry K."/>
            <person name="Clum A."/>
            <person name="Na H."/>
            <person name="Ledsgaard L."/>
            <person name="Lin J."/>
            <person name="Lipzen A."/>
            <person name="Kuo A."/>
            <person name="Riley R."/>
            <person name="Mondo S."/>
            <person name="Labutti K."/>
            <person name="Haridas S."/>
            <person name="Pangalinan J."/>
            <person name="Salamov A.A."/>
            <person name="Simmons B.A."/>
            <person name="Magnuson J.K."/>
            <person name="Chen J."/>
            <person name="Drula E."/>
            <person name="Henrissat B."/>
            <person name="Wiebenga A."/>
            <person name="Lubbers R.J."/>
            <person name="Gomes A.C."/>
            <person name="Makela M.R."/>
            <person name="Stajich J."/>
            <person name="Grigoriev I.V."/>
            <person name="Mortensen U.H."/>
            <person name="De Vries R.P."/>
            <person name="Baker S.E."/>
            <person name="Andersen M.R."/>
        </authorList>
    </citation>
    <scope>NUCLEOTIDE SEQUENCE [LARGE SCALE GENOMIC DNA]</scope>
    <source>
        <strain evidence="12 13">CBS 209.92</strain>
    </source>
</reference>
<feature type="region of interest" description="Disordered" evidence="9">
    <location>
        <begin position="595"/>
        <end position="683"/>
    </location>
</feature>
<dbReference type="Gene3D" id="3.40.50.300">
    <property type="entry name" value="P-loop containing nucleotide triphosphate hydrolases"/>
    <property type="match status" value="2"/>
</dbReference>
<protein>
    <recommendedName>
        <fullName evidence="8">ATP-dependent RNA helicase</fullName>
        <ecNumber evidence="8">3.6.4.13</ecNumber>
    </recommendedName>
</protein>
<evidence type="ECO:0000256" key="6">
    <source>
        <dbReference type="ARBA" id="ARBA00047984"/>
    </source>
</evidence>
<dbReference type="PROSITE" id="PS51192">
    <property type="entry name" value="HELICASE_ATP_BIND_1"/>
    <property type="match status" value="1"/>
</dbReference>
<gene>
    <name evidence="12" type="ORF">BJX66DRAFT_333786</name>
</gene>
<dbReference type="PANTHER" id="PTHR24031">
    <property type="entry name" value="RNA HELICASE"/>
    <property type="match status" value="1"/>
</dbReference>
<evidence type="ECO:0000256" key="7">
    <source>
        <dbReference type="RuleBase" id="RU000492"/>
    </source>
</evidence>
<evidence type="ECO:0000256" key="2">
    <source>
        <dbReference type="ARBA" id="ARBA00022801"/>
    </source>
</evidence>
<dbReference type="EMBL" id="JBFTWV010000011">
    <property type="protein sequence ID" value="KAL2798759.1"/>
    <property type="molecule type" value="Genomic_DNA"/>
</dbReference>
<keyword evidence="5 8" id="KW-0694">RNA-binding</keyword>
<dbReference type="Pfam" id="PF00271">
    <property type="entry name" value="Helicase_C"/>
    <property type="match status" value="1"/>
</dbReference>
<dbReference type="InterPro" id="IPR027417">
    <property type="entry name" value="P-loop_NTPase"/>
</dbReference>
<evidence type="ECO:0000256" key="4">
    <source>
        <dbReference type="ARBA" id="ARBA00022840"/>
    </source>
</evidence>
<evidence type="ECO:0000313" key="13">
    <source>
        <dbReference type="Proteomes" id="UP001610563"/>
    </source>
</evidence>
<evidence type="ECO:0000259" key="11">
    <source>
        <dbReference type="PROSITE" id="PS51194"/>
    </source>
</evidence>
<evidence type="ECO:0000256" key="9">
    <source>
        <dbReference type="SAM" id="MobiDB-lite"/>
    </source>
</evidence>
<comment type="function">
    <text evidence="8">RNA helicase.</text>
</comment>
<evidence type="ECO:0000256" key="3">
    <source>
        <dbReference type="ARBA" id="ARBA00022806"/>
    </source>
</evidence>
<dbReference type="InterPro" id="IPR000629">
    <property type="entry name" value="RNA-helicase_DEAD-box_CS"/>
</dbReference>
<dbReference type="InterPro" id="IPR011545">
    <property type="entry name" value="DEAD/DEAH_box_helicase_dom"/>
</dbReference>
<dbReference type="SMART" id="SM00490">
    <property type="entry name" value="HELICc"/>
    <property type="match status" value="1"/>
</dbReference>
<evidence type="ECO:0000313" key="12">
    <source>
        <dbReference type="EMBL" id="KAL2798759.1"/>
    </source>
</evidence>
<comment type="caution">
    <text evidence="12">The sequence shown here is derived from an EMBL/GenBank/DDBJ whole genome shotgun (WGS) entry which is preliminary data.</text>
</comment>
<dbReference type="Proteomes" id="UP001610563">
    <property type="component" value="Unassembled WGS sequence"/>
</dbReference>
<dbReference type="SMART" id="SM00487">
    <property type="entry name" value="DEXDc"/>
    <property type="match status" value="1"/>
</dbReference>
<proteinExistence type="inferred from homology"/>
<name>A0ABR4GI76_9EURO</name>
<keyword evidence="2 7" id="KW-0378">Hydrolase</keyword>
<dbReference type="PROSITE" id="PS00039">
    <property type="entry name" value="DEAD_ATP_HELICASE"/>
    <property type="match status" value="1"/>
</dbReference>
<dbReference type="Pfam" id="PF00270">
    <property type="entry name" value="DEAD"/>
    <property type="match status" value="1"/>
</dbReference>
<comment type="domain">
    <text evidence="8">The Q motif is unique to and characteristic of the DEAD box family of RNA helicases and controls ATP binding and hydrolysis.</text>
</comment>
<organism evidence="12 13">
    <name type="scientific">Aspergillus keveii</name>
    <dbReference type="NCBI Taxonomy" id="714993"/>
    <lineage>
        <taxon>Eukaryota</taxon>
        <taxon>Fungi</taxon>
        <taxon>Dikarya</taxon>
        <taxon>Ascomycota</taxon>
        <taxon>Pezizomycotina</taxon>
        <taxon>Eurotiomycetes</taxon>
        <taxon>Eurotiomycetidae</taxon>
        <taxon>Eurotiales</taxon>
        <taxon>Aspergillaceae</taxon>
        <taxon>Aspergillus</taxon>
        <taxon>Aspergillus subgen. Nidulantes</taxon>
    </lineage>
</organism>